<protein>
    <submittedName>
        <fullName evidence="3">Glycosyltransferase family 4 protein</fullName>
    </submittedName>
</protein>
<reference evidence="3 4" key="1">
    <citation type="submission" date="2020-07" db="EMBL/GenBank/DDBJ databases">
        <title>Taxonomic revisions and descriptions of new bacterial species based on genomic comparisons in the high-G+C-content subgroup of the family Alcaligenaceae.</title>
        <authorList>
            <person name="Szabo A."/>
            <person name="Felfoldi T."/>
        </authorList>
    </citation>
    <scope>NUCLEOTIDE SEQUENCE [LARGE SCALE GENOMIC DNA]</scope>
    <source>
        <strain evidence="3 4">LMG 24012</strain>
    </source>
</reference>
<dbReference type="SUPFAM" id="SSF53756">
    <property type="entry name" value="UDP-Glycosyltransferase/glycogen phosphorylase"/>
    <property type="match status" value="1"/>
</dbReference>
<dbReference type="CDD" id="cd03801">
    <property type="entry name" value="GT4_PimA-like"/>
    <property type="match status" value="1"/>
</dbReference>
<dbReference type="Pfam" id="PF13439">
    <property type="entry name" value="Glyco_transf_4"/>
    <property type="match status" value="1"/>
</dbReference>
<keyword evidence="3" id="KW-0808">Transferase</keyword>
<sequence length="391" mass="42665">MKILITDIHHGNGGGHATYIMSLLRGLPGHYDITVAAPASGRLFRYASHAGRGRVMPALYSSRIASLAQEVVRLRAFLVRERYDLVHVNASADHRHVMLASMGLRRPPKIVWTKHNLKPVASVGHRLRANLGTDAVIAVSDYVKRMLEDSVYGARPIHVVRHGIDVAAFRPVDPDEKRRLRRLLLGDIPDDTLVLGSTAGTDLEKGWLDLAAAVAGLSPLEQSRIVVVVAGDPPPAHLLRRLADTGIRARVHFTGLVDDIRGVLGASDIGFVLSYSESLSYACRESLACGLPTLITDVGGLPENLSHGREGWIVPVRNVPAIQAVLRDVLSNPQRVLPMGLAARRHSERDFCPHAFIERTIAVYESVRSAPSAAALYNKAHDPYTHVPPSR</sequence>
<dbReference type="InterPro" id="IPR028098">
    <property type="entry name" value="Glyco_trans_4-like_N"/>
</dbReference>
<name>A0A853GAA6_9BURK</name>
<organism evidence="3 4">
    <name type="scientific">Parapusillimonas granuli</name>
    <dbReference type="NCBI Taxonomy" id="380911"/>
    <lineage>
        <taxon>Bacteria</taxon>
        <taxon>Pseudomonadati</taxon>
        <taxon>Pseudomonadota</taxon>
        <taxon>Betaproteobacteria</taxon>
        <taxon>Burkholderiales</taxon>
        <taxon>Alcaligenaceae</taxon>
        <taxon>Parapusillimonas</taxon>
    </lineage>
</organism>
<dbReference type="AlphaFoldDB" id="A0A853GAA6"/>
<evidence type="ECO:0000259" key="1">
    <source>
        <dbReference type="Pfam" id="PF00534"/>
    </source>
</evidence>
<dbReference type="Gene3D" id="3.40.50.2000">
    <property type="entry name" value="Glycogen Phosphorylase B"/>
    <property type="match status" value="2"/>
</dbReference>
<dbReference type="RefSeq" id="WP_180158372.1">
    <property type="nucleotide sequence ID" value="NZ_JACCEM010000014.1"/>
</dbReference>
<gene>
    <name evidence="3" type="ORF">H0A72_20480</name>
</gene>
<comment type="caution">
    <text evidence="3">The sequence shown here is derived from an EMBL/GenBank/DDBJ whole genome shotgun (WGS) entry which is preliminary data.</text>
</comment>
<accession>A0A853GAA6</accession>
<dbReference type="GO" id="GO:0016757">
    <property type="term" value="F:glycosyltransferase activity"/>
    <property type="evidence" value="ECO:0007669"/>
    <property type="project" value="InterPro"/>
</dbReference>
<evidence type="ECO:0000313" key="4">
    <source>
        <dbReference type="Proteomes" id="UP000559809"/>
    </source>
</evidence>
<keyword evidence="4" id="KW-1185">Reference proteome</keyword>
<proteinExistence type="predicted"/>
<dbReference type="Proteomes" id="UP000559809">
    <property type="component" value="Unassembled WGS sequence"/>
</dbReference>
<dbReference type="Pfam" id="PF00534">
    <property type="entry name" value="Glycos_transf_1"/>
    <property type="match status" value="1"/>
</dbReference>
<dbReference type="PANTHER" id="PTHR12526">
    <property type="entry name" value="GLYCOSYLTRANSFERASE"/>
    <property type="match status" value="1"/>
</dbReference>
<dbReference type="PANTHER" id="PTHR12526:SF635">
    <property type="entry name" value="GLYCOSYL TRANSFERASE GROUP 1"/>
    <property type="match status" value="1"/>
</dbReference>
<feature type="domain" description="Glycosyl transferase family 1" evidence="1">
    <location>
        <begin position="190"/>
        <end position="343"/>
    </location>
</feature>
<evidence type="ECO:0000259" key="2">
    <source>
        <dbReference type="Pfam" id="PF13439"/>
    </source>
</evidence>
<feature type="domain" description="Glycosyltransferase subfamily 4-like N-terminal" evidence="2">
    <location>
        <begin position="14"/>
        <end position="167"/>
    </location>
</feature>
<evidence type="ECO:0000313" key="3">
    <source>
        <dbReference type="EMBL" id="NYT51696.1"/>
    </source>
</evidence>
<dbReference type="EMBL" id="JACCEM010000014">
    <property type="protein sequence ID" value="NYT51696.1"/>
    <property type="molecule type" value="Genomic_DNA"/>
</dbReference>
<dbReference type="InterPro" id="IPR001296">
    <property type="entry name" value="Glyco_trans_1"/>
</dbReference>